<dbReference type="RefSeq" id="WP_175106722.1">
    <property type="nucleotide sequence ID" value="NZ_CADIKM010000025.1"/>
</dbReference>
<accession>A0A6S7BDZ5</accession>
<evidence type="ECO:0000313" key="3">
    <source>
        <dbReference type="Proteomes" id="UP000494115"/>
    </source>
</evidence>
<evidence type="ECO:0000313" key="2">
    <source>
        <dbReference type="EMBL" id="CAB3797112.1"/>
    </source>
</evidence>
<sequence>MNTKSLAAFVLAAVIAAPVIAAPTFADSATPSSNGPAAVAAQPDALSRAQVRAQLVQIEKAGYNPARGEDIHYPDDIQAAEAKVAAQNAVTRSNPTVAGTASASGAPAMVAASGNDGMTSIYSHH</sequence>
<dbReference type="Pfam" id="PF13663">
    <property type="entry name" value="DUF4148"/>
    <property type="match status" value="1"/>
</dbReference>
<dbReference type="EMBL" id="CADIKM010000025">
    <property type="protein sequence ID" value="CAB3797112.1"/>
    <property type="molecule type" value="Genomic_DNA"/>
</dbReference>
<evidence type="ECO:0000256" key="1">
    <source>
        <dbReference type="SAM" id="SignalP"/>
    </source>
</evidence>
<dbReference type="AlphaFoldDB" id="A0A6S7BDZ5"/>
<gene>
    <name evidence="2" type="ORF">LMG28138_04191</name>
</gene>
<feature type="signal peptide" evidence="1">
    <location>
        <begin position="1"/>
        <end position="21"/>
    </location>
</feature>
<reference evidence="2 3" key="1">
    <citation type="submission" date="2020-04" db="EMBL/GenBank/DDBJ databases">
        <authorList>
            <person name="De Canck E."/>
        </authorList>
    </citation>
    <scope>NUCLEOTIDE SEQUENCE [LARGE SCALE GENOMIC DNA]</scope>
    <source>
        <strain evidence="2 3">LMG 28138</strain>
    </source>
</reference>
<keyword evidence="3" id="KW-1185">Reference proteome</keyword>
<dbReference type="InterPro" id="IPR025421">
    <property type="entry name" value="DUF4148"/>
</dbReference>
<evidence type="ECO:0008006" key="4">
    <source>
        <dbReference type="Google" id="ProtNLM"/>
    </source>
</evidence>
<proteinExistence type="predicted"/>
<feature type="chain" id="PRO_5028888466" description="DUF4148 domain-containing protein" evidence="1">
    <location>
        <begin position="22"/>
        <end position="125"/>
    </location>
</feature>
<name>A0A6S7BDZ5_9BURK</name>
<keyword evidence="1" id="KW-0732">Signal</keyword>
<dbReference type="Proteomes" id="UP000494115">
    <property type="component" value="Unassembled WGS sequence"/>
</dbReference>
<protein>
    <recommendedName>
        <fullName evidence="4">DUF4148 domain-containing protein</fullName>
    </recommendedName>
</protein>
<organism evidence="2 3">
    <name type="scientific">Pararobbsia alpina</name>
    <dbReference type="NCBI Taxonomy" id="621374"/>
    <lineage>
        <taxon>Bacteria</taxon>
        <taxon>Pseudomonadati</taxon>
        <taxon>Pseudomonadota</taxon>
        <taxon>Betaproteobacteria</taxon>
        <taxon>Burkholderiales</taxon>
        <taxon>Burkholderiaceae</taxon>
        <taxon>Pararobbsia</taxon>
    </lineage>
</organism>